<organism evidence="2 3">
    <name type="scientific">Neogobius melanostomus</name>
    <name type="common">round goby</name>
    <dbReference type="NCBI Taxonomy" id="47308"/>
    <lineage>
        <taxon>Eukaryota</taxon>
        <taxon>Metazoa</taxon>
        <taxon>Chordata</taxon>
        <taxon>Craniata</taxon>
        <taxon>Vertebrata</taxon>
        <taxon>Euteleostomi</taxon>
        <taxon>Actinopterygii</taxon>
        <taxon>Neopterygii</taxon>
        <taxon>Teleostei</taxon>
        <taxon>Neoteleostei</taxon>
        <taxon>Acanthomorphata</taxon>
        <taxon>Gobiaria</taxon>
        <taxon>Gobiiformes</taxon>
        <taxon>Gobioidei</taxon>
        <taxon>Gobiidae</taxon>
        <taxon>Benthophilinae</taxon>
        <taxon>Neogobiini</taxon>
        <taxon>Neogobius</taxon>
    </lineage>
</organism>
<keyword evidence="3" id="KW-1185">Reference proteome</keyword>
<evidence type="ECO:0000256" key="1">
    <source>
        <dbReference type="SAM" id="MobiDB-lite"/>
    </source>
</evidence>
<dbReference type="GO" id="GO:0043565">
    <property type="term" value="F:sequence-specific DNA binding"/>
    <property type="evidence" value="ECO:0007669"/>
    <property type="project" value="TreeGrafter"/>
</dbReference>
<dbReference type="Proteomes" id="UP000694523">
    <property type="component" value="Unplaced"/>
</dbReference>
<evidence type="ECO:0008006" key="4">
    <source>
        <dbReference type="Google" id="ProtNLM"/>
    </source>
</evidence>
<evidence type="ECO:0000313" key="2">
    <source>
        <dbReference type="Ensembl" id="ENSNMLP00000023790.1"/>
    </source>
</evidence>
<sequence length="355" mass="41278">MRDFRQVVKADCDLLLNRFQLSESVRFEVFSQIWRNMKFDQIFYGTAKHESRSFSRLVLDTAYEFLLPPFTFQIRVGALYLLYALFHRQTADPPEKIRLALKDWDEVLKLEKDSFEAQHFDVVYVLRKLLHEKAFVFTAMPRLLLFERKKVPHRAPVCESFVEKPSAPQTLINNSLLEELSNVHGLYENLKLSVCPQSDSSLNLTHQNLAQTLRGTVLDFYRWQQDKFVQAGSSRDEDCGEGTSTQQESSRRADLLASIKTRAYGEAAEVLKSRRHRAVEVVHVTKREPDPAHSSRYEKKKRKSLKYRTTTNVCVSGDIWKDASSVTNITRLTTLTSDEKPPRSFKKFKWKMESS</sequence>
<dbReference type="Ensembl" id="ENSNMLT00000026624.1">
    <property type="protein sequence ID" value="ENSNMLP00000023790.1"/>
    <property type="gene ID" value="ENSNMLG00000015311.1"/>
</dbReference>
<protein>
    <recommendedName>
        <fullName evidence="4">Small nuclear RNA activating complex polypeptide 1</fullName>
    </recommendedName>
</protein>
<dbReference type="AlphaFoldDB" id="A0A8C6TR09"/>
<accession>A0A8C6TR09</accession>
<dbReference type="GO" id="GO:0042795">
    <property type="term" value="P:snRNA transcription by RNA polymerase II"/>
    <property type="evidence" value="ECO:0007669"/>
    <property type="project" value="TreeGrafter"/>
</dbReference>
<reference evidence="2" key="2">
    <citation type="submission" date="2025-09" db="UniProtKB">
        <authorList>
            <consortium name="Ensembl"/>
        </authorList>
    </citation>
    <scope>IDENTIFICATION</scope>
</reference>
<reference evidence="2" key="1">
    <citation type="submission" date="2025-08" db="UniProtKB">
        <authorList>
            <consortium name="Ensembl"/>
        </authorList>
    </citation>
    <scope>IDENTIFICATION</scope>
</reference>
<dbReference type="PANTHER" id="PTHR15131">
    <property type="entry name" value="SMALL NUCLEAR RNA ACTIVATING COMPLEX, POLYPEPTIDE 1"/>
    <property type="match status" value="1"/>
</dbReference>
<proteinExistence type="predicted"/>
<name>A0A8C6TR09_9GOBI</name>
<dbReference type="GO" id="GO:0042796">
    <property type="term" value="P:snRNA transcription by RNA polymerase III"/>
    <property type="evidence" value="ECO:0007669"/>
    <property type="project" value="TreeGrafter"/>
</dbReference>
<dbReference type="InterPro" id="IPR019188">
    <property type="entry name" value="SNAPC1"/>
</dbReference>
<dbReference type="GO" id="GO:0019185">
    <property type="term" value="C:snRNA-activating protein complex"/>
    <property type="evidence" value="ECO:0007669"/>
    <property type="project" value="TreeGrafter"/>
</dbReference>
<evidence type="ECO:0000313" key="3">
    <source>
        <dbReference type="Proteomes" id="UP000694523"/>
    </source>
</evidence>
<feature type="region of interest" description="Disordered" evidence="1">
    <location>
        <begin position="232"/>
        <end position="252"/>
    </location>
</feature>
<dbReference type="Pfam" id="PF09808">
    <property type="entry name" value="SNAPC1"/>
    <property type="match status" value="1"/>
</dbReference>
<dbReference type="PANTHER" id="PTHR15131:SF3">
    <property type="entry name" value="SNRNA-ACTIVATING PROTEIN COMPLEX SUBUNIT 1"/>
    <property type="match status" value="1"/>
</dbReference>